<feature type="region of interest" description="Disordered" evidence="3">
    <location>
        <begin position="1588"/>
        <end position="1616"/>
    </location>
</feature>
<feature type="compositionally biased region" description="Pro residues" evidence="3">
    <location>
        <begin position="329"/>
        <end position="339"/>
    </location>
</feature>
<feature type="compositionally biased region" description="Pro residues" evidence="3">
    <location>
        <begin position="732"/>
        <end position="743"/>
    </location>
</feature>
<feature type="region of interest" description="Disordered" evidence="3">
    <location>
        <begin position="2809"/>
        <end position="2880"/>
    </location>
</feature>
<feature type="compositionally biased region" description="Low complexity" evidence="3">
    <location>
        <begin position="373"/>
        <end position="383"/>
    </location>
</feature>
<evidence type="ECO:0000256" key="1">
    <source>
        <dbReference type="ARBA" id="ARBA00022581"/>
    </source>
</evidence>
<feature type="compositionally biased region" description="Pro residues" evidence="3">
    <location>
        <begin position="3545"/>
        <end position="3554"/>
    </location>
</feature>
<evidence type="ECO:0000256" key="2">
    <source>
        <dbReference type="SAM" id="Coils"/>
    </source>
</evidence>
<evidence type="ECO:0000256" key="3">
    <source>
        <dbReference type="SAM" id="MobiDB-lite"/>
    </source>
</evidence>
<feature type="region of interest" description="Disordered" evidence="3">
    <location>
        <begin position="1313"/>
        <end position="1332"/>
    </location>
</feature>
<evidence type="ECO:0000313" key="5">
    <source>
        <dbReference type="EMBL" id="MCM4084239.1"/>
    </source>
</evidence>
<feature type="region of interest" description="Disordered" evidence="3">
    <location>
        <begin position="3511"/>
        <end position="3581"/>
    </location>
</feature>
<feature type="region of interest" description="Disordered" evidence="3">
    <location>
        <begin position="4400"/>
        <end position="4520"/>
    </location>
</feature>
<feature type="region of interest" description="Disordered" evidence="3">
    <location>
        <begin position="872"/>
        <end position="900"/>
    </location>
</feature>
<feature type="compositionally biased region" description="Basic and acidic residues" evidence="3">
    <location>
        <begin position="5461"/>
        <end position="5470"/>
    </location>
</feature>
<dbReference type="EMBL" id="JAMQOL010000074">
    <property type="protein sequence ID" value="MCM4084239.1"/>
    <property type="molecule type" value="Genomic_DNA"/>
</dbReference>
<feature type="compositionally biased region" description="Low complexity" evidence="3">
    <location>
        <begin position="4333"/>
        <end position="4345"/>
    </location>
</feature>
<reference evidence="5 6" key="1">
    <citation type="submission" date="2022-06" db="EMBL/GenBank/DDBJ databases">
        <title>Actinoplanes abujensis sp. nov., isolated from Nigerian arid soil.</title>
        <authorList>
            <person name="Ding P."/>
        </authorList>
    </citation>
    <scope>NUCLEOTIDE SEQUENCE [LARGE SCALE GENOMIC DNA]</scope>
    <source>
        <strain evidence="6">TRM88002</strain>
    </source>
</reference>
<gene>
    <name evidence="5" type="ORF">LXN57_42575</name>
</gene>
<protein>
    <submittedName>
        <fullName evidence="5">Toxin glutamine deamidase domain-containing protein</fullName>
    </submittedName>
</protein>
<feature type="compositionally biased region" description="Basic residues" evidence="3">
    <location>
        <begin position="817"/>
        <end position="835"/>
    </location>
</feature>
<feature type="region of interest" description="Disordered" evidence="3">
    <location>
        <begin position="5432"/>
        <end position="5470"/>
    </location>
</feature>
<feature type="coiled-coil region" evidence="2">
    <location>
        <begin position="3432"/>
        <end position="3495"/>
    </location>
</feature>
<feature type="region of interest" description="Disordered" evidence="3">
    <location>
        <begin position="796"/>
        <end position="838"/>
    </location>
</feature>
<dbReference type="RefSeq" id="WP_251803992.1">
    <property type="nucleotide sequence ID" value="NZ_JAMQOL010000074.1"/>
</dbReference>
<feature type="region of interest" description="Disordered" evidence="3">
    <location>
        <begin position="3666"/>
        <end position="3697"/>
    </location>
</feature>
<feature type="compositionally biased region" description="Low complexity" evidence="3">
    <location>
        <begin position="4311"/>
        <end position="4325"/>
    </location>
</feature>
<feature type="compositionally biased region" description="Low complexity" evidence="3">
    <location>
        <begin position="4439"/>
        <end position="4465"/>
    </location>
</feature>
<feature type="region of interest" description="Disordered" evidence="3">
    <location>
        <begin position="3410"/>
        <end position="3430"/>
    </location>
</feature>
<dbReference type="CDD" id="cd22744">
    <property type="entry name" value="OTU"/>
    <property type="match status" value="2"/>
</dbReference>
<evidence type="ECO:0000259" key="4">
    <source>
        <dbReference type="Pfam" id="PF15644"/>
    </source>
</evidence>
<feature type="region of interest" description="Disordered" evidence="3">
    <location>
        <begin position="656"/>
        <end position="777"/>
    </location>
</feature>
<feature type="region of interest" description="Disordered" evidence="3">
    <location>
        <begin position="538"/>
        <end position="595"/>
    </location>
</feature>
<feature type="region of interest" description="Disordered" evidence="3">
    <location>
        <begin position="4008"/>
        <end position="4093"/>
    </location>
</feature>
<feature type="compositionally biased region" description="Basic and acidic residues" evidence="3">
    <location>
        <begin position="4060"/>
        <end position="4079"/>
    </location>
</feature>
<keyword evidence="2" id="KW-0175">Coiled coil</keyword>
<proteinExistence type="predicted"/>
<feature type="region of interest" description="Disordered" evidence="3">
    <location>
        <begin position="1508"/>
        <end position="1531"/>
    </location>
</feature>
<dbReference type="Pfam" id="PF15644">
    <property type="entry name" value="Gln_amidase"/>
    <property type="match status" value="1"/>
</dbReference>
<evidence type="ECO:0000313" key="6">
    <source>
        <dbReference type="Proteomes" id="UP001523216"/>
    </source>
</evidence>
<dbReference type="Proteomes" id="UP001523216">
    <property type="component" value="Unassembled WGS sequence"/>
</dbReference>
<feature type="region of interest" description="Disordered" evidence="3">
    <location>
        <begin position="1795"/>
        <end position="1826"/>
    </location>
</feature>
<keyword evidence="1" id="KW-0945">Host-virus interaction</keyword>
<feature type="region of interest" description="Disordered" evidence="3">
    <location>
        <begin position="5484"/>
        <end position="5514"/>
    </location>
</feature>
<feature type="region of interest" description="Disordered" evidence="3">
    <location>
        <begin position="304"/>
        <end position="479"/>
    </location>
</feature>
<name>A0ABT0YDW1_9ACTN</name>
<dbReference type="PANTHER" id="PTHR13037">
    <property type="entry name" value="FORMIN"/>
    <property type="match status" value="1"/>
</dbReference>
<dbReference type="PANTHER" id="PTHR13037:SF24">
    <property type="entry name" value="POLYCOMB PROTEIN PCL-RELATED"/>
    <property type="match status" value="1"/>
</dbReference>
<feature type="compositionally biased region" description="Basic and acidic residues" evidence="3">
    <location>
        <begin position="304"/>
        <end position="327"/>
    </location>
</feature>
<feature type="compositionally biased region" description="Pro residues" evidence="3">
    <location>
        <begin position="4476"/>
        <end position="4487"/>
    </location>
</feature>
<sequence>MALQAPDPLARFFLWFFGMEFPGLNEDKLAGLATATADLGRGVDGSQRAFVEAVQRILDGVEGQSKRAFARKAVDLLALMQNAGRFTRAVGSQHQMAAGTVFATKVTALTTVALLMLELAHAISVFPLSPVPWFNFWAKAPLVRGSLRAFLTAMASKLAGMSRMAAGEALEELIAALVGELAALGKFGKSVDGKQVLMAGAVGGAFGALMGGALPAIRGAGGAVAKVTGLDDAVAAASATPLNKAILDGTANVGESAVSGTVEGAIEMLLALAMGGGAGNFGVAVVSSMSTDALFKAGEAARNALDKPRGDDASSGPPDEKTVDGAEPRPLPLLLPAPDPIGALPAGVDSDTDVAAGGANGPRPSATGTGIEPAPAGASAQDGGPPPGPDVEDDGLSQAVPAPVPSGPDAEDGGPPLAGSSLAGSPPFAGGGSAAPQAVVGAASPAHDEASVIPPVVEGDPEPPAESGTDTPPSRPAVPEAVAAPAGAVPVPAGSTLDGPPVAVTVPPAVGAGGVTAPPAGASWAGTVNSTVIPATGAGAASSAPPAATPASSAPPAATPASSAPPAAGGTAGAPAAASLPPTGVRPSIDHPAPAEPEIVDLLSPTLQELDPKVLQDGLLMAAPVAETDAPSSSVPSAAADDDVVTAGLGSMPVSLGAPADLTQDLGARPAADGRRTPVGRPGEASDPDLPPTEVSLPESALPAASPASVPEPVASAESPVNVPEPVLPAADPEPTPEAPPMDPAVAAHPEPVAAPPLSPVPEATGAARHPATARQQMAARRPAAIHQRVTTATGITPEEAGPQPVARLVPATPSAARRRPPAGRQPARRRRNARAGRIPATDAWSLLGLRSPAERQLLGPVPRQVTQVYMYHPPSSRPQHGEQRPHGDGATPPRSVDQNAPGVLAAETAPPAGAETLGGTARGDRGGVAEALAATTLGGAVAATGTDAAEGSDALARVTAGGMLAADYRRTAQEKIAYGRRLLDDLHSLGRRAFIRKTANAVALKALTAEVKSATHRLERELDELDRRIRAGDPILTGSTAGESLRGVEDALETFTKQTSGAVDRVVRLLEREATRSVVEMGDGDRLEKWRNAVDVLGGILPWVAQTLAPEGMSAVPGAVDAGIKTIEMIAVELYNDHHQKLYESTHSTGATFDALDQDPTLIARAIVERQKHSFDLLLRIVGVGAGYLPWWPVVQTALTHAMTTYLDKRLEATERDLEGGDAVTVSERLWTDGREFLLERLKLENLGPLIDAGRGKPDQFALGAIGAGVGAELLVGLLTAVVPPKPLERISGDDLRTRVRTVRDLRGNPEQWDRAELGTGPGAPIGEPVQEPEYDRFGRRLQRERDRGSADGVERRHVAVDFLGMPVWGDYTVRTGDFEPVRPDPASFTDQRVWLNRTIGPGHYVAGDVKVEGSWYQPWPDRFDYLFVPFDSDRRPEWAQAMAPTSKVDGGRYNMKATFDEHPDWLRPFAWDPPRVLTVDFAEESHEPRMDAWALRNFARHTASLARGGTPDAPAVQVSVEGGGNGRGTLRRWESSVVRRGKDPVTRGLHRARAVHAKLEETLRQELIGQLPNTDRAEIENMLTAVLSPATDRESDATGSRSPRTPDVSPVPEAANRQVRAWVETEPAPVSSIGAAGSTATAVSPYARWSTRPGGEPPAVPHSDRPGLEHLARHLADAADDGQAWDLQIEAGDARQARALLEALMPEVRERLRERGTSPEQVSVTIRRRAAGSGSGDVVIWAEPQPAPPTGLHDTEEQLVRSVGDRLRQENQPTSRAAIWQARQDLKLRHRRPPKAVANDLPTHFDDSDPLGETSDGLPAERRSTPTRFISSTLADDEAVRSVYPWLTSVNPDSSRTNCVLTAIVTDMNLVPGEPLAWQAPAEGAMPGLNLVRYQRDRLRLAGLDSLLYRTDLESVRRSMTAAPVGARGILLVPNRAGISHAFNVVRGEAGVLFLDGQRGGLARHPEAVDGWFFLPMTSGIDAPAGPRLAHGERTAPAESPELVDPGVLDGQAYGLGGTEAEITSGYITWPGERPGSVPEELFYIAGHRGSGLAVSMTHRSFKWDGTRYWTMAEGPRGVARRMLASLELVIDVPFPLLARERDQLRRDAEASRQYRLEIYRRLASTPQLAAGFPGWRQGVPITEIFRPSDNWEFEELEINFRRVSAGAITYSPVSADATILVHPQYTIGAALGGIHEFLSEVHVLSRTAQRIKAKEILGDGLEVSQAMAASISENAYPRPTEYERRVLRDVLVLAYTHTIGYAAGLTGGDLMKSYHAALSRIDLSVLRAGAPPRVQQLLVTYRDHIRTAFTAKAEHRFPDYSRQYEPQRGPLRGGILGARDSSLDFTAGDYLDNALDPRRAGRVVSQQDAFGQMMTLEELDRSRVGLVPLVPLELRWIGPGAIAPDAMERTFDELAQSARRAAAVADYHSFSRSEYGGHLMTALNIDTARWNPYFRSSVSVAVDWWQRILPSAQPAQAADLFQQLVARVRLVEGQAITTPVEDLVFPSTSVADVLLGVYAVQSGAPFSAETRETVEKATRRLALLRDVLYGYTGVSADANPAIDDVGALETALRTRLSEMSSQSPGFGGPPWPGGGYGEGFSHGGYSGGGQFSTGGWPFAATGFRGVSPGADTTPMPSAYTPEQIRQRFPLLGTVNPQRATGTETDSNCVVAAISYVLARDEGAPVEASGSTELPGVDLINFQRQRLGLPDDEHLVWLTPSIEALTGSMLASGEGTLVLLAARGDDVHINHVYVGEVDHLGVTFLNPQTGELAALPAATTALAVLPLTHGMVMPAGARMLTPAEVNLSTSAPRPEGSADIEGSTKTTTGAAPDTDGPSSTGREEVRVEDAFATESTENTQNTADDTAPPPHPPALSKLRDHSPRFAEALDWRQGDPSGDFRGFSGAAVRDDPRPTIQSRFADEAAVRAAYPWLSHQDGSFVAQVNRQLSARNRPAPALVILRARDEISARSGGAPVPVDAVVAHLAPVPQGVRDLAAMGRVVVRANPDGDCFFHAFLTTLAAARHTVDPGPAAVPGARDLLARQVGPHAFRSEGGLLPDRALDATFNRHLVRRAGPAATVEEVQLQLWAAGAGEEVWEDIRNEVRQLHSWNHESGDLFPYLAAMAYQVQIRIIDRDGGDPVVIPNPGRPEIVLYRSSATHWEGTAAAPAGPFGRFGAAVTDDPAMLAEPTPSDLDGRSVGFVFDWLRGINSAVKDADPAARSEFATNCVVAVQATDMALRDPEGAIYQAPPLAPQPGSHLVRMQQQQLGPDAGQTRGVWQVPDIGVIRDAMLAADDGARGVVIVRREGSDVGHAFNVVRHTVGGRPAVTFLDGQTGTVARLPHNPKLWFLPLTADISPDARATRVPDDDVLPSGLAGPTDATASAEPAAVGPGELGREVNLGLAEQPLGASGAPARATTPVTDNPNSRAVDGLIASIEQLTTEIDSANREIDEVAKRTDLLRVLAGRATGSRLTNLQQQVTDGDQRLAAMREQLEVRQERHTALQDSLETHLRAESSDPSDPAGLVSAVTGGTGQRRGGVRPLPVPAPPAVPVPEVAAAQQSGNAATPRRKSHLEWNGDEPILPSPEVIREVATSFPGVFEVLRAQARNIFPLVPSSTQAAAVSYVDLQLVAYVIYAYGTMEAQKVAAWRAASNVKRGRRFGRYYPSGDKAGPTSGSGALRPAEGTTPPPHTTGVELGRVPADGRCQLYSVIGAATGRVLAFLKVNNLGDEQMHSWLENGETVIADLAYYAQPGRRRDEYGLLHADTLPARAANALSELVRQYLDDRRTNPAEVPPWVVAQYRLSNVGDSSAEIAGWDRSALLEELAALQVVVVTDPSSVPLELLRDRYIAARTDELTTSGMSRRAAQNMAEEQVRLTHDATGRARLHDDSLSTRRMLDYVNGVPNGRPVTVAELPDEALRGTLVMERMRPDRTVTTSEFNAMYGAVTRWAQSWNEAEGEAFLPLIAAALNLRISIVIPGVSDPMTFGLDNSLHIEVERYADHYTLPRSSGRNPDPGPVASAPAARPLPATPSGPSSRGARGRDPASDVTSSAASQRAESREDRSGAEKRRAADRRWWPRSRGTGSLGGPDRAVLEEVADATLAAVRTGAPIQVEVEADSDAQAQEVLDALMPVVRMRLENDGLPEENVSVAVRMREWRSSAQTGDRVSVRLALPEPVAITQEKERLAREVNATLRPRNRPASVATVWRAREVIAARTEQGDPVSVRQIADLVALGLPDAEFVRVVNQHLEGLHHLAVDAIRVADARQALLDRPALGRTSKDQAERTAHYIKFGRTTAMTGFSRDEVARAAQRSASSRDAAAARGGGPTQAAAGPSRAAEAAAPGVNQPPMAGEAHPPGSRAAAVPVAETDAPSSPVPSAAADDDVVTAGLGSMPVSLGAPADLTQDLGARPAADGRRTPVGRPGEASDPDLPPTEVSLPESALPAASPASVPEPVASAESPVNVPEPVLPAADPEPTPEAPPMDPAVAAHPEPVAAPPLSPVPEATGAARHPATARQQMAARRPAAIHQRVTTATGITPEEAGPQPVARLVPATPSAARRRPATGRQPARRRRNARAGRIPATDAWSLLGLRSPAERQLLGHVPRQVTRVFMYHAPPVRPPVGVAVTPGGSPPDAAMRSPSEAPHESTLWDLAASEVIVLEGMAEITADRSHDLQPIHGRDLRSMLDRHRAVNPDWDPGRQSPEMPNDVGATTVTALRQLRRIAMVSTTDEAVDQLVAQAPEGDDAAPQRVRVLVVARVRGLPDDVEALAAWVTRVLRHRLSHGFARWAERNDGMVTPQLVVDYEVRPPSPTAAGWDTVEVRSLGFEPVPPSAPRSLTGQANRLPQPWTATVRVGRSGVLPADQARFDLVVEQIAQRVSRAGDAGAQPVLIFLTLSRGPHHHDDAADTDDFGGHLRDAVQHRMGAALGGTQAAARRAAELVEFLAVTTEDGPQPTTGPDRLSIEIPPVERPLPIQDRHRPELDYLSTWRYRTAATSSAGWWRLTNPVRSTTELVAQLPDSIFRTVRADNVDVGDPLGDAAQMVSGNASVVRYGVARILVRQPGNAEPRGLRVFRLRLHLRGAAGVHRAQLRRLEQEAASAVNRVFNYQFQLPGDDADQLHVDVRFTDASAAHHVLDVATAPPGGNMLADSATWSVAMLSMAPARRTYLLAHEISHLLGTVDEYVDPQAGTGGRPLPFFRRDSLPDFLPRMPRRSAMPRLMGGLGREDAVAASRADWVSPRYLMYLALAQESAVRAPETRLGWSGSVPLGMTTDPDTWSAPAQARAALVPLLTRRRGENSELRELTGLALRDRRYRDDLTRAVTTLFAADHPRAPGTAYLVLYGEEEFRLLQEALTGPADERPALVAVRDEPGRRHLFEILVEITADDILDADDLAPGAVLVPPHVPLRLTGRERRAGLPVLRLGQAGPAEIVRPPVPDAVTEADERAESSLRPPAGIDADHQASAEKTAEIPARRAALQLADEAGRATRERRLAARSAAPPSEPRPRSGEEGHPEVLVVLDHSHYSFVPPASRPRMLPVPLPTPGFRLPAVPPPVGTLPPGVPPAGFLPYAEPEGRGETDAPQLIVPRSVSLDGSAMVAGEQELAALAQEVVAAAQSGRAWEIQVRAGSVHQARAVLGRLMPLVAAELADAGLSRDLVSVSWRPGEVGSADLRLSAEPQPLGPADLTDHDRLLVNSVSRALWRDNEPASPAVIWASIQALRNRTTSPSVSAIRDHVLSGGLPQRLRGGARQNLSARSGPGDIRPEDVQRLRETIDGAGSRGVSRSELVRRFRAFPAERLTELLARLGADQPDQFREWEERGQGTRNVTYYGQVSDTRTNERHPDPPGALGLRMLGAPVPDDVPLQRAQQLIDAAGPDGLSFTQLYEKLKRHHSANQVSELVRRLFERFPEDYRTWNEGGRSRATYYARTGSRSTGEPGPQAPQEIVAAPGHQAGSEGSFRDRNSALARVQAEIDRAGPRGLSRSQLVERFRRIIPADQVADSVHWLGEHHPDDYRAWNEYIQGHFVPYLGRARDPSTREPYPPQAAAHAIRPFAMPAPAESLLDHVRVLIDRAGPDGITRTQVVKHFRRRYPAHEVDAELARLLDEHRHEYQSWDDNVTGRRKKYYGRVPDREPQADVPAPNGHGAPLAINFGSLAAAGLNAESADGTSYLLSSAHGGPARATRVTASQLGVISHLLGHPPGRVTPQMAMAAFGWAYSQPMAGVAAAMSELGYTVEGGPVGPWFVRFSLPPADESGPPDLPGAQQVGPALRLDLTGTADDASREEFVAAVTYAYRRGSIDLQLEAGSQGQADAVLASLIPELRQRIQGHGLSAEDLSVSVELRESRDSTTAQARVFPRPQLDYAGERLVREVNSILLGRGRPASAYAIMWTRDRIAARSEGRQPVSAADVVAELFPESRAERELRAMGRVVVPTEPDGDCFYRAFLGTAATTLGRGRPPVTVPEMRNRLAQQLGPGARSSEGGLVPDQVLDAAYYRHIVLRAERARITPDALQTQLVTEGRTQEIWEDLRAEIRRSRSWDNSGGELAPYLAAMEYGVRIRVFSHNSVPQQIGHAGAPEIVLYRPAVNHWEGTAGSSAP</sequence>
<comment type="caution">
    <text evidence="5">The sequence shown here is derived from an EMBL/GenBank/DDBJ whole genome shotgun (WGS) entry which is preliminary data.</text>
</comment>
<feature type="compositionally biased region" description="Basic residues" evidence="3">
    <location>
        <begin position="4561"/>
        <end position="4579"/>
    </location>
</feature>
<dbReference type="InterPro" id="IPR028908">
    <property type="entry name" value="Tox-PL_dom"/>
</dbReference>
<feature type="compositionally biased region" description="Low complexity" evidence="3">
    <location>
        <begin position="418"/>
        <end position="428"/>
    </location>
</feature>
<feature type="region of interest" description="Disordered" evidence="3">
    <location>
        <begin position="4308"/>
        <end position="4384"/>
    </location>
</feature>
<feature type="region of interest" description="Disordered" evidence="3">
    <location>
        <begin position="3366"/>
        <end position="3391"/>
    </location>
</feature>
<keyword evidence="6" id="KW-1185">Reference proteome</keyword>
<feature type="region of interest" description="Disordered" evidence="3">
    <location>
        <begin position="4556"/>
        <end position="4579"/>
    </location>
</feature>
<feature type="compositionally biased region" description="Basic and acidic residues" evidence="3">
    <location>
        <begin position="5486"/>
        <end position="5496"/>
    </location>
</feature>
<feature type="domain" description="Tox-PL" evidence="4">
    <location>
        <begin position="3228"/>
        <end position="3339"/>
    </location>
</feature>
<feature type="compositionally biased region" description="Low complexity" evidence="3">
    <location>
        <begin position="695"/>
        <end position="721"/>
    </location>
</feature>
<feature type="compositionally biased region" description="Low complexity" evidence="3">
    <location>
        <begin position="4373"/>
        <end position="4383"/>
    </location>
</feature>
<organism evidence="5 6">
    <name type="scientific">Paractinoplanes hotanensis</name>
    <dbReference type="NCBI Taxonomy" id="2906497"/>
    <lineage>
        <taxon>Bacteria</taxon>
        <taxon>Bacillati</taxon>
        <taxon>Actinomycetota</taxon>
        <taxon>Actinomycetes</taxon>
        <taxon>Micromonosporales</taxon>
        <taxon>Micromonosporaceae</taxon>
        <taxon>Paractinoplanes</taxon>
    </lineage>
</organism>
<feature type="region of interest" description="Disordered" evidence="3">
    <location>
        <begin position="5747"/>
        <end position="5766"/>
    </location>
</feature>
<accession>A0ABT0YDW1</accession>
<feature type="compositionally biased region" description="Low complexity" evidence="3">
    <location>
        <begin position="538"/>
        <end position="583"/>
    </location>
</feature>